<protein>
    <submittedName>
        <fullName evidence="1">DUF432 domain-containing protein</fullName>
    </submittedName>
</protein>
<dbReference type="InterPro" id="IPR007366">
    <property type="entry name" value="DUF432"/>
</dbReference>
<reference evidence="1 2" key="1">
    <citation type="submission" date="2019-02" db="EMBL/GenBank/DDBJ databases">
        <title>Complete Genome Sequence and Methylome Analysis of free living Spirochaetas.</title>
        <authorList>
            <person name="Fomenkov A."/>
            <person name="Dubinina G."/>
            <person name="Leshcheva N."/>
            <person name="Mikheeva N."/>
            <person name="Grabovich M."/>
            <person name="Vincze T."/>
            <person name="Roberts R.J."/>
        </authorList>
    </citation>
    <scope>NUCLEOTIDE SEQUENCE [LARGE SCALE GENOMIC DNA]</scope>
    <source>
        <strain evidence="1 2">K2</strain>
    </source>
</reference>
<proteinExistence type="predicted"/>
<dbReference type="AlphaFoldDB" id="A0A5C1QKH3"/>
<dbReference type="Proteomes" id="UP000324209">
    <property type="component" value="Chromosome"/>
</dbReference>
<gene>
    <name evidence="1" type="ORF">EXM22_08210</name>
</gene>
<dbReference type="OrthoDB" id="367794at2"/>
<dbReference type="EMBL" id="CP036150">
    <property type="protein sequence ID" value="QEN07967.1"/>
    <property type="molecule type" value="Genomic_DNA"/>
</dbReference>
<dbReference type="RefSeq" id="WP_149486047.1">
    <property type="nucleotide sequence ID" value="NZ_CP036150.1"/>
</dbReference>
<evidence type="ECO:0000313" key="1">
    <source>
        <dbReference type="EMBL" id="QEN07967.1"/>
    </source>
</evidence>
<sequence length="246" mass="28048">MNIKSFPWGKLDLQKSGIHIDLPSGQYIDIQRNRNEVYINRYISSELISNRYVTGDDHSLFMEPGLPDLPMILKPMENLSILPGKKIDAFVEVPLVVKLLFGSQESKKLLCESVIRPLSKSFFGSLDNGEIAYFLESPLFRDLSEYKQQNSSIYCPLSIMNKSSQNLDFERMILRVPYLSLYYSGSLILASPVNITFKGLDQMSQVVYKKTLPSGDNIQLASPPRLAEDKSILKKSFYYFKTLYTG</sequence>
<evidence type="ECO:0000313" key="2">
    <source>
        <dbReference type="Proteomes" id="UP000324209"/>
    </source>
</evidence>
<accession>A0A5C1QKH3</accession>
<dbReference type="Pfam" id="PF04254">
    <property type="entry name" value="DUF432"/>
    <property type="match status" value="1"/>
</dbReference>
<organism evidence="1 2">
    <name type="scientific">Oceanispirochaeta crateris</name>
    <dbReference type="NCBI Taxonomy" id="2518645"/>
    <lineage>
        <taxon>Bacteria</taxon>
        <taxon>Pseudomonadati</taxon>
        <taxon>Spirochaetota</taxon>
        <taxon>Spirochaetia</taxon>
        <taxon>Spirochaetales</taxon>
        <taxon>Spirochaetaceae</taxon>
        <taxon>Oceanispirochaeta</taxon>
    </lineage>
</organism>
<dbReference type="KEGG" id="ock:EXM22_08210"/>
<keyword evidence="2" id="KW-1185">Reference proteome</keyword>
<name>A0A5C1QKH3_9SPIO</name>